<name>A0A8I6WHJ8_HORVV</name>
<keyword evidence="2" id="KW-0472">Membrane</keyword>
<dbReference type="OrthoDB" id="10435081at2759"/>
<feature type="transmembrane region" description="Helical" evidence="2">
    <location>
        <begin position="67"/>
        <end position="88"/>
    </location>
</feature>
<evidence type="ECO:0000313" key="3">
    <source>
        <dbReference type="EnsemblPlants" id="HORVU.MOREX.r3.1HG0019550.1"/>
    </source>
</evidence>
<accession>A0A8I6WHJ8</accession>
<organism evidence="3 4">
    <name type="scientific">Hordeum vulgare subsp. vulgare</name>
    <name type="common">Domesticated barley</name>
    <dbReference type="NCBI Taxonomy" id="112509"/>
    <lineage>
        <taxon>Eukaryota</taxon>
        <taxon>Viridiplantae</taxon>
        <taxon>Streptophyta</taxon>
        <taxon>Embryophyta</taxon>
        <taxon>Tracheophyta</taxon>
        <taxon>Spermatophyta</taxon>
        <taxon>Magnoliopsida</taxon>
        <taxon>Liliopsida</taxon>
        <taxon>Poales</taxon>
        <taxon>Poaceae</taxon>
        <taxon>BOP clade</taxon>
        <taxon>Pooideae</taxon>
        <taxon>Triticodae</taxon>
        <taxon>Triticeae</taxon>
        <taxon>Hordeinae</taxon>
        <taxon>Hordeum</taxon>
    </lineage>
</organism>
<feature type="region of interest" description="Disordered" evidence="1">
    <location>
        <begin position="1"/>
        <end position="24"/>
    </location>
</feature>
<dbReference type="Gramene" id="HORVU.MOREX.r3.1HG0019550.1">
    <property type="protein sequence ID" value="HORVU.MOREX.r3.1HG0019550.1"/>
    <property type="gene ID" value="HORVU.MOREX.r3.1HG0019550"/>
</dbReference>
<reference evidence="3" key="3">
    <citation type="submission" date="2022-01" db="UniProtKB">
        <authorList>
            <consortium name="EnsemblPlants"/>
        </authorList>
    </citation>
    <scope>IDENTIFICATION</scope>
    <source>
        <strain evidence="3">subsp. vulgare</strain>
    </source>
</reference>
<evidence type="ECO:0000313" key="4">
    <source>
        <dbReference type="Proteomes" id="UP000011116"/>
    </source>
</evidence>
<keyword evidence="4" id="KW-1185">Reference proteome</keyword>
<keyword evidence="2" id="KW-0812">Transmembrane</keyword>
<keyword evidence="2" id="KW-1133">Transmembrane helix</keyword>
<proteinExistence type="predicted"/>
<dbReference type="Gramene" id="HORVU.MOREX.r2.1HG0015250.1">
    <property type="protein sequence ID" value="HORVU.MOREX.r2.1HG0015250.1"/>
    <property type="gene ID" value="HORVU.MOREX.r2.1HG0015250"/>
</dbReference>
<evidence type="ECO:0000256" key="2">
    <source>
        <dbReference type="SAM" id="Phobius"/>
    </source>
</evidence>
<dbReference type="Proteomes" id="UP000011116">
    <property type="component" value="Chromosome 1H"/>
</dbReference>
<dbReference type="KEGG" id="hvg:123407199"/>
<dbReference type="RefSeq" id="XP_044956218.1">
    <property type="nucleotide sequence ID" value="XM_045100283.1"/>
</dbReference>
<gene>
    <name evidence="3" type="primary">LOC123407199</name>
</gene>
<dbReference type="EnsemblPlants" id="HORVU.MOREX.r3.1HG0019550.1">
    <property type="protein sequence ID" value="HORVU.MOREX.r3.1HG0019550.1"/>
    <property type="gene ID" value="HORVU.MOREX.r3.1HG0019550"/>
</dbReference>
<evidence type="ECO:0000256" key="1">
    <source>
        <dbReference type="SAM" id="MobiDB-lite"/>
    </source>
</evidence>
<protein>
    <submittedName>
        <fullName evidence="3">Uncharacterized protein</fullName>
    </submittedName>
</protein>
<reference evidence="3" key="2">
    <citation type="submission" date="2020-10" db="EMBL/GenBank/DDBJ databases">
        <authorList>
            <person name="Scholz U."/>
            <person name="Mascher M."/>
            <person name="Fiebig A."/>
        </authorList>
    </citation>
    <scope>NUCLEOTIDE SEQUENCE [LARGE SCALE GENOMIC DNA]</scope>
    <source>
        <strain evidence="3">cv. Morex</strain>
    </source>
</reference>
<sequence length="114" mass="12991">MRSRELSSKASGQHARSHSTCQIQQKEEEQLYDVLNKAIEKHFSAQATQRTPFDPMRFKKYTERARGVLDLACKATFFVYGSAFLFGITGVDRMLGFPRKVNEDKNVGLDRGSQ</sequence>
<dbReference type="AlphaFoldDB" id="A0A8I6WHJ8"/>
<reference evidence="4" key="1">
    <citation type="journal article" date="2012" name="Nature">
        <title>A physical, genetic and functional sequence assembly of the barley genome.</title>
        <authorList>
            <consortium name="The International Barley Genome Sequencing Consortium"/>
            <person name="Mayer K.F."/>
            <person name="Waugh R."/>
            <person name="Brown J.W."/>
            <person name="Schulman A."/>
            <person name="Langridge P."/>
            <person name="Platzer M."/>
            <person name="Fincher G.B."/>
            <person name="Muehlbauer G.J."/>
            <person name="Sato K."/>
            <person name="Close T.J."/>
            <person name="Wise R.P."/>
            <person name="Stein N."/>
        </authorList>
    </citation>
    <scope>NUCLEOTIDE SEQUENCE [LARGE SCALE GENOMIC DNA]</scope>
    <source>
        <strain evidence="4">cv. Morex</strain>
    </source>
</reference>
<dbReference type="GeneID" id="123407199"/>